<name>A0A956NAY0_UNCEI</name>
<organism evidence="4 5">
    <name type="scientific">Eiseniibacteriota bacterium</name>
    <dbReference type="NCBI Taxonomy" id="2212470"/>
    <lineage>
        <taxon>Bacteria</taxon>
        <taxon>Candidatus Eiseniibacteriota</taxon>
    </lineage>
</organism>
<comment type="caution">
    <text evidence="4">The sequence shown here is derived from an EMBL/GenBank/DDBJ whole genome shotgun (WGS) entry which is preliminary data.</text>
</comment>
<evidence type="ECO:0000313" key="5">
    <source>
        <dbReference type="Proteomes" id="UP000739538"/>
    </source>
</evidence>
<dbReference type="InterPro" id="IPR013517">
    <property type="entry name" value="FG-GAP"/>
</dbReference>
<dbReference type="SUPFAM" id="SSF69318">
    <property type="entry name" value="Integrin alpha N-terminal domain"/>
    <property type="match status" value="2"/>
</dbReference>
<gene>
    <name evidence="4" type="ORF">KDA27_07235</name>
</gene>
<dbReference type="PANTHER" id="PTHR46580">
    <property type="entry name" value="SENSOR KINASE-RELATED"/>
    <property type="match status" value="1"/>
</dbReference>
<evidence type="ECO:0000256" key="2">
    <source>
        <dbReference type="SAM" id="MobiDB-lite"/>
    </source>
</evidence>
<evidence type="ECO:0000313" key="4">
    <source>
        <dbReference type="EMBL" id="MCA9755578.1"/>
    </source>
</evidence>
<reference evidence="4" key="1">
    <citation type="submission" date="2020-04" db="EMBL/GenBank/DDBJ databases">
        <authorList>
            <person name="Zhang T."/>
        </authorList>
    </citation>
    <scope>NUCLEOTIDE SEQUENCE</scope>
    <source>
        <strain evidence="4">HKST-UBA02</strain>
    </source>
</reference>
<dbReference type="Pfam" id="PF07593">
    <property type="entry name" value="UnbV_ASPIC"/>
    <property type="match status" value="1"/>
</dbReference>
<dbReference type="EMBL" id="JAGQHS010000026">
    <property type="protein sequence ID" value="MCA9755578.1"/>
    <property type="molecule type" value="Genomic_DNA"/>
</dbReference>
<dbReference type="InterPro" id="IPR011519">
    <property type="entry name" value="UnbV_ASPIC"/>
</dbReference>
<evidence type="ECO:0000259" key="3">
    <source>
        <dbReference type="Pfam" id="PF07593"/>
    </source>
</evidence>
<reference evidence="4" key="2">
    <citation type="journal article" date="2021" name="Microbiome">
        <title>Successional dynamics and alternative stable states in a saline activated sludge microbial community over 9 years.</title>
        <authorList>
            <person name="Wang Y."/>
            <person name="Ye J."/>
            <person name="Ju F."/>
            <person name="Liu L."/>
            <person name="Boyd J.A."/>
            <person name="Deng Y."/>
            <person name="Parks D.H."/>
            <person name="Jiang X."/>
            <person name="Yin X."/>
            <person name="Woodcroft B.J."/>
            <person name="Tyson G.W."/>
            <person name="Hugenholtz P."/>
            <person name="Polz M.F."/>
            <person name="Zhang T."/>
        </authorList>
    </citation>
    <scope>NUCLEOTIDE SEQUENCE</scope>
    <source>
        <strain evidence="4">HKST-UBA02</strain>
    </source>
</reference>
<evidence type="ECO:0000256" key="1">
    <source>
        <dbReference type="ARBA" id="ARBA00022729"/>
    </source>
</evidence>
<proteinExistence type="predicted"/>
<dbReference type="PANTHER" id="PTHR46580:SF4">
    <property type="entry name" value="ATP_GTP-BINDING PROTEIN"/>
    <property type="match status" value="1"/>
</dbReference>
<feature type="region of interest" description="Disordered" evidence="2">
    <location>
        <begin position="492"/>
        <end position="528"/>
    </location>
</feature>
<dbReference type="AlphaFoldDB" id="A0A956NAY0"/>
<keyword evidence="1" id="KW-0732">Signal</keyword>
<dbReference type="Pfam" id="PF13517">
    <property type="entry name" value="FG-GAP_3"/>
    <property type="match status" value="3"/>
</dbReference>
<accession>A0A956NAY0</accession>
<feature type="domain" description="ASPIC/UnbV" evidence="3">
    <location>
        <begin position="409"/>
        <end position="485"/>
    </location>
</feature>
<dbReference type="Gene3D" id="2.130.10.130">
    <property type="entry name" value="Integrin alpha, N-terminal"/>
    <property type="match status" value="2"/>
</dbReference>
<dbReference type="InterPro" id="IPR026444">
    <property type="entry name" value="Secre_tail"/>
</dbReference>
<dbReference type="NCBIfam" id="TIGR04183">
    <property type="entry name" value="Por_Secre_tail"/>
    <property type="match status" value="1"/>
</dbReference>
<sequence>MRPTHGSLVSRAFHSSRCTHAVFLTVLMTCTPRMDAAAATFTETPEFGTANTICVVWADLDSDADLDLIVGNYFNQANPIYWNQGDGTFALGPNVGAGSSFAVAAFDFDNDGDLDVAVGNGSNQQNWLFENDGTGVFSQRNEFGLRSTVALAAADFDLDGDLDLAIGNGILGANQPNALFVNQGDGTFVEEAQFGEMQSCTLAWGDCDGDGDPDLAVGNGGFGTVQQNYLYRNNGDGTFTAEEQFGIGDTSSLAWGDADNDGDLDLAVANWNAGQNYLYVNDGAGTFTELPRFGLRDPNTLSWGDVDNDGDLDLAVGNGDFGSADQNYLYVNDGALGFTEEAQFGVGSTDGVSWADVDGDGDLDLASGNEHTPTTNYLYLNDGAVGHWLEVELVGRFHELGTGYSNRNAVGAKVSVYEAGSLGDPGALIGFREVTVTGGFTSQLPLASHFGIPQDGPVDLRIEWPGSAGTHQVQELLGVAIDQTLVVIEGLETSSVPVTEPDGSHGPSRSDSGMGGDGSPWLGAPWPNPTRGDVSVEYSLRGLGSARIGLYDAAGRCLQSLHETRGSLEETGTKTGVATFDLSDMALASGTYFLELEVSGQKVERQFIVVR</sequence>
<protein>
    <submittedName>
        <fullName evidence="4">VCBS repeat-containing protein</fullName>
    </submittedName>
</protein>
<dbReference type="InterPro" id="IPR028994">
    <property type="entry name" value="Integrin_alpha_N"/>
</dbReference>
<dbReference type="Proteomes" id="UP000739538">
    <property type="component" value="Unassembled WGS sequence"/>
</dbReference>